<keyword evidence="10" id="KW-1185">Reference proteome</keyword>
<evidence type="ECO:0000256" key="8">
    <source>
        <dbReference type="SAM" id="MobiDB-lite"/>
    </source>
</evidence>
<dbReference type="InterPro" id="IPR007272">
    <property type="entry name" value="Sulf_transp_TsuA/YedE"/>
</dbReference>
<feature type="transmembrane region" description="Helical" evidence="9">
    <location>
        <begin position="327"/>
        <end position="347"/>
    </location>
</feature>
<evidence type="ECO:0000313" key="12">
    <source>
        <dbReference type="RefSeq" id="XP_023932882.1"/>
    </source>
</evidence>
<dbReference type="Proteomes" id="UP000085678">
    <property type="component" value="Unplaced"/>
</dbReference>
<proteinExistence type="predicted"/>
<evidence type="ECO:0000313" key="15">
    <source>
        <dbReference type="RefSeq" id="XP_023932885.1"/>
    </source>
</evidence>
<keyword evidence="6 9" id="KW-1133">Transmembrane helix</keyword>
<feature type="transmembrane region" description="Helical" evidence="9">
    <location>
        <begin position="298"/>
        <end position="315"/>
    </location>
</feature>
<evidence type="ECO:0000256" key="4">
    <source>
        <dbReference type="ARBA" id="ARBA00022519"/>
    </source>
</evidence>
<dbReference type="GeneID" id="106173630"/>
<evidence type="ECO:0000256" key="3">
    <source>
        <dbReference type="ARBA" id="ARBA00022475"/>
    </source>
</evidence>
<evidence type="ECO:0000313" key="10">
    <source>
        <dbReference type="Proteomes" id="UP000085678"/>
    </source>
</evidence>
<sequence length="389" mass="40486">MATVRRRPIHDETEQTHPGAELGEGDSLLHKLKVIGVCTSAGVVFGIAMEKGRVFEPEVIRSQMVFEKYIMLKMFLSAVSSGMFSMSVLSMLPVTQRKFQKAQIEYVACLNNKGLLTVTLGAGLLGVGMTLSGACPGMVLVQVGALAENAIYTFSGALLGAALYGFVEPAVVRLTKPSKPMTVLSLDGATHSPYFVLALPMAAMLGMAVAGLELWKPWQTELAVDSAVGTSWLSARAWPPALAGAIIGLLQVPILLAVSDTLGGSSSYCTIVSQLLVNRPLENLSSYLRKFKKGMGNWWQVFYVSGAVLGGYLSASASGSLGTARGVAPLSALTGGALMLFGARLAGGCTSGHGLSGVGLLNLLSFAAVPAMFGGGILAALVLKNLGTL</sequence>
<organism evidence="10 11">
    <name type="scientific">Lingula anatina</name>
    <name type="common">Brachiopod</name>
    <name type="synonym">Lingula unguis</name>
    <dbReference type="NCBI Taxonomy" id="7574"/>
    <lineage>
        <taxon>Eukaryota</taxon>
        <taxon>Metazoa</taxon>
        <taxon>Spiralia</taxon>
        <taxon>Lophotrochozoa</taxon>
        <taxon>Brachiopoda</taxon>
        <taxon>Linguliformea</taxon>
        <taxon>Lingulata</taxon>
        <taxon>Lingulida</taxon>
        <taxon>Linguloidea</taxon>
        <taxon>Lingulidae</taxon>
        <taxon>Lingula</taxon>
    </lineage>
</organism>
<keyword evidence="7 9" id="KW-0472">Membrane</keyword>
<evidence type="ECO:0000313" key="11">
    <source>
        <dbReference type="RefSeq" id="XP_013410268.1"/>
    </source>
</evidence>
<accession>A0A1S3JIR9</accession>
<evidence type="ECO:0000256" key="1">
    <source>
        <dbReference type="ARBA" id="ARBA00004429"/>
    </source>
</evidence>
<evidence type="ECO:0000256" key="9">
    <source>
        <dbReference type="SAM" id="Phobius"/>
    </source>
</evidence>
<dbReference type="RefSeq" id="XP_023932888.1">
    <property type="nucleotide sequence ID" value="XM_024077120.1"/>
</dbReference>
<feature type="region of interest" description="Disordered" evidence="8">
    <location>
        <begin position="1"/>
        <end position="23"/>
    </location>
</feature>
<dbReference type="Pfam" id="PF04143">
    <property type="entry name" value="Sulf_transp"/>
    <property type="match status" value="1"/>
</dbReference>
<evidence type="ECO:0000256" key="5">
    <source>
        <dbReference type="ARBA" id="ARBA00022692"/>
    </source>
</evidence>
<evidence type="ECO:0000313" key="14">
    <source>
        <dbReference type="RefSeq" id="XP_023932884.1"/>
    </source>
</evidence>
<dbReference type="RefSeq" id="XP_023932886.1">
    <property type="nucleotide sequence ID" value="XM_024077118.1"/>
</dbReference>
<evidence type="ECO:0000256" key="6">
    <source>
        <dbReference type="ARBA" id="ARBA00022989"/>
    </source>
</evidence>
<dbReference type="STRING" id="7574.A0A1S3JIR9"/>
<dbReference type="PANTHER" id="PTHR30574:SF1">
    <property type="entry name" value="SULPHUR TRANSPORT DOMAIN-CONTAINING PROTEIN"/>
    <property type="match status" value="1"/>
</dbReference>
<dbReference type="RefSeq" id="XP_023932882.1">
    <property type="nucleotide sequence ID" value="XM_024077114.1"/>
</dbReference>
<feature type="transmembrane region" description="Helical" evidence="9">
    <location>
        <begin position="237"/>
        <end position="258"/>
    </location>
</feature>
<gene>
    <name evidence="11 12 13 14 15 16 17 18" type="primary">LOC106173630</name>
</gene>
<dbReference type="RefSeq" id="XP_023932884.1">
    <property type="nucleotide sequence ID" value="XM_024077116.1"/>
</dbReference>
<feature type="transmembrane region" description="Helical" evidence="9">
    <location>
        <begin position="359"/>
        <end position="383"/>
    </location>
</feature>
<dbReference type="OrthoDB" id="10254418at2759"/>
<evidence type="ECO:0000256" key="2">
    <source>
        <dbReference type="ARBA" id="ARBA00022448"/>
    </source>
</evidence>
<dbReference type="KEGG" id="lak:106173630"/>
<dbReference type="RefSeq" id="XP_013410268.1">
    <property type="nucleotide sequence ID" value="XM_013554814.2"/>
</dbReference>
<dbReference type="RefSeq" id="XP_023932885.1">
    <property type="nucleotide sequence ID" value="XM_024077117.1"/>
</dbReference>
<reference evidence="11 12" key="1">
    <citation type="submission" date="2025-04" db="UniProtKB">
        <authorList>
            <consortium name="RefSeq"/>
        </authorList>
    </citation>
    <scope>IDENTIFICATION</scope>
    <source>
        <tissue evidence="11 12">Gonads</tissue>
    </source>
</reference>
<keyword evidence="4" id="KW-0997">Cell inner membrane</keyword>
<dbReference type="GO" id="GO:0005886">
    <property type="term" value="C:plasma membrane"/>
    <property type="evidence" value="ECO:0007669"/>
    <property type="project" value="UniProtKB-SubCell"/>
</dbReference>
<feature type="transmembrane region" description="Helical" evidence="9">
    <location>
        <begin position="115"/>
        <end position="139"/>
    </location>
</feature>
<keyword evidence="3" id="KW-1003">Cell membrane</keyword>
<feature type="transmembrane region" description="Helical" evidence="9">
    <location>
        <begin position="193"/>
        <end position="212"/>
    </location>
</feature>
<keyword evidence="2" id="KW-0813">Transport</keyword>
<keyword evidence="5 9" id="KW-0812">Transmembrane</keyword>
<evidence type="ECO:0000313" key="13">
    <source>
        <dbReference type="RefSeq" id="XP_023932883.1"/>
    </source>
</evidence>
<dbReference type="OMA" id="MIIGSRM"/>
<dbReference type="RefSeq" id="XP_023932887.1">
    <property type="nucleotide sequence ID" value="XM_024077119.1"/>
</dbReference>
<feature type="transmembrane region" description="Helical" evidence="9">
    <location>
        <begin position="151"/>
        <end position="172"/>
    </location>
</feature>
<dbReference type="AlphaFoldDB" id="A0A1S3JIR9"/>
<dbReference type="PANTHER" id="PTHR30574">
    <property type="entry name" value="INNER MEMBRANE PROTEIN YEDE"/>
    <property type="match status" value="1"/>
</dbReference>
<protein>
    <submittedName>
        <fullName evidence="11 12">Uncharacterized protein LOC106173630</fullName>
    </submittedName>
</protein>
<dbReference type="RefSeq" id="XP_023932883.1">
    <property type="nucleotide sequence ID" value="XM_024077115.1"/>
</dbReference>
<evidence type="ECO:0000256" key="7">
    <source>
        <dbReference type="ARBA" id="ARBA00023136"/>
    </source>
</evidence>
<evidence type="ECO:0000313" key="17">
    <source>
        <dbReference type="RefSeq" id="XP_023932887.1"/>
    </source>
</evidence>
<evidence type="ECO:0000313" key="18">
    <source>
        <dbReference type="RefSeq" id="XP_023932888.1"/>
    </source>
</evidence>
<comment type="subcellular location">
    <subcellularLocation>
        <location evidence="1">Cell inner membrane</location>
        <topology evidence="1">Multi-pass membrane protein</topology>
    </subcellularLocation>
</comment>
<name>A0A1S3JIR9_LINAN</name>
<evidence type="ECO:0000313" key="16">
    <source>
        <dbReference type="RefSeq" id="XP_023932886.1"/>
    </source>
</evidence>